<evidence type="ECO:0000313" key="1">
    <source>
        <dbReference type="EMBL" id="MBC3887868.1"/>
    </source>
</evidence>
<dbReference type="AlphaFoldDB" id="A0A923KWB2"/>
<dbReference type="OrthoDB" id="2184132at2"/>
<evidence type="ECO:0000313" key="2">
    <source>
        <dbReference type="Proteomes" id="UP000616595"/>
    </source>
</evidence>
<organism evidence="1 2">
    <name type="scientific">Acetobacterium paludosum</name>
    <dbReference type="NCBI Taxonomy" id="52693"/>
    <lineage>
        <taxon>Bacteria</taxon>
        <taxon>Bacillati</taxon>
        <taxon>Bacillota</taxon>
        <taxon>Clostridia</taxon>
        <taxon>Eubacteriales</taxon>
        <taxon>Eubacteriaceae</taxon>
        <taxon>Acetobacterium</taxon>
    </lineage>
</organism>
<reference evidence="1" key="1">
    <citation type="submission" date="2019-10" db="EMBL/GenBank/DDBJ databases">
        <authorList>
            <person name="Ross D.E."/>
            <person name="Gulliver D."/>
        </authorList>
    </citation>
    <scope>NUCLEOTIDE SEQUENCE</scope>
    <source>
        <strain evidence="1">DER-2019</strain>
    </source>
</reference>
<dbReference type="EMBL" id="WJBD01000005">
    <property type="protein sequence ID" value="MBC3887868.1"/>
    <property type="molecule type" value="Genomic_DNA"/>
</dbReference>
<accession>A0A923KWB2</accession>
<gene>
    <name evidence="1" type="ORF">GH810_06050</name>
</gene>
<proteinExistence type="predicted"/>
<dbReference type="Proteomes" id="UP000616595">
    <property type="component" value="Unassembled WGS sequence"/>
</dbReference>
<dbReference type="RefSeq" id="WP_148567367.1">
    <property type="nucleotide sequence ID" value="NZ_RXYA01000009.1"/>
</dbReference>
<name>A0A923KWB2_9FIRM</name>
<protein>
    <submittedName>
        <fullName evidence="1">Uncharacterized protein</fullName>
    </submittedName>
</protein>
<comment type="caution">
    <text evidence="1">The sequence shown here is derived from an EMBL/GenBank/DDBJ whole genome shotgun (WGS) entry which is preliminary data.</text>
</comment>
<sequence length="143" mass="16119">MMFNDFSKFNFEVIDVTITGAPEMVINMNGITFSAKLLEILGNPDYVRPLVDAPKKAFAIQVCKETDGKSMRLRKNNHSGSYSSSCSAVRHTLRHLMKGIWKDTMRYRISGTSFPEDKAVVFDLSKADELPPFHSGKKKISKL</sequence>
<keyword evidence="2" id="KW-1185">Reference proteome</keyword>
<reference evidence="1" key="2">
    <citation type="submission" date="2020-10" db="EMBL/GenBank/DDBJ databases">
        <title>Comparative genomics of the Acetobacterium genus.</title>
        <authorList>
            <person name="Marshall C."/>
            <person name="May H."/>
            <person name="Norman S."/>
        </authorList>
    </citation>
    <scope>NUCLEOTIDE SEQUENCE</scope>
    <source>
        <strain evidence="1">DER-2019</strain>
    </source>
</reference>